<organism evidence="1">
    <name type="scientific">Caldithrix abyssi</name>
    <dbReference type="NCBI Taxonomy" id="187145"/>
    <lineage>
        <taxon>Bacteria</taxon>
        <taxon>Pseudomonadati</taxon>
        <taxon>Calditrichota</taxon>
        <taxon>Calditrichia</taxon>
        <taxon>Calditrichales</taxon>
        <taxon>Calditrichaceae</taxon>
        <taxon>Caldithrix</taxon>
    </lineage>
</organism>
<comment type="caution">
    <text evidence="1">The sequence shown here is derived from an EMBL/GenBank/DDBJ whole genome shotgun (WGS) entry which is preliminary data.</text>
</comment>
<dbReference type="EMBL" id="DRLI01000128">
    <property type="protein sequence ID" value="HHM02021.1"/>
    <property type="molecule type" value="Genomic_DNA"/>
</dbReference>
<sequence length="357" mass="41114">FRLPFAKKPVKLAVARRDRQMRFREIWSTEIDPQRTPLINKAVNKPDYRVWPLMQNGDPSEKVDLVLLGDGYSAQDMEQFRRDARTYNEEMFNTEPFKSNRGRFNVWVVEVVSPESGISRPDKGIWKNNALGSRYFTFGSPRYILTENNKALRDAAGLVPYDYINILINDNRYGGGGIYNLYTTTYMRTDHPGQEWQKGYVYVHEFGHAFAGLGDEYYSSSTGYDEFYNKDVEPWEPNVTALRDKKNIKWKEMLTPGIALPTPWNKAAYDSLAMARSRLDRLATDYYEKREPFISRQHALLAGSPYAGMVGAFEGAGYESHGLYRPAVDCRMFSLGLVDFDPVCRRALLDVINYLSD</sequence>
<evidence type="ECO:0000313" key="1">
    <source>
        <dbReference type="EMBL" id="HHM02021.1"/>
    </source>
</evidence>
<reference evidence="1" key="1">
    <citation type="journal article" date="2020" name="mSystems">
        <title>Genome- and Community-Level Interaction Insights into Carbon Utilization and Element Cycling Functions of Hydrothermarchaeota in Hydrothermal Sediment.</title>
        <authorList>
            <person name="Zhou Z."/>
            <person name="Liu Y."/>
            <person name="Xu W."/>
            <person name="Pan J."/>
            <person name="Luo Z.H."/>
            <person name="Li M."/>
        </authorList>
    </citation>
    <scope>NUCLEOTIDE SEQUENCE [LARGE SCALE GENOMIC DNA]</scope>
    <source>
        <strain evidence="1">HyVt-460</strain>
    </source>
</reference>
<name>A0A7V5RNU7_CALAY</name>
<feature type="non-terminal residue" evidence="1">
    <location>
        <position position="1"/>
    </location>
</feature>
<proteinExistence type="predicted"/>
<gene>
    <name evidence="1" type="ORF">ENJ15_03345</name>
</gene>
<dbReference type="GO" id="GO:0008237">
    <property type="term" value="F:metallopeptidase activity"/>
    <property type="evidence" value="ECO:0007669"/>
    <property type="project" value="InterPro"/>
</dbReference>
<dbReference type="AlphaFoldDB" id="A0A7V5RNU7"/>
<protein>
    <submittedName>
        <fullName evidence="1">Peptidase M64</fullName>
    </submittedName>
</protein>
<dbReference type="InterPro" id="IPR038171">
    <property type="entry name" value="M64_N_sf"/>
</dbReference>
<dbReference type="Pfam" id="PF09471">
    <property type="entry name" value="Peptidase_M64"/>
    <property type="match status" value="1"/>
</dbReference>
<dbReference type="Gene3D" id="2.60.40.3250">
    <property type="entry name" value="Peptidase M64, N-terminal domain"/>
    <property type="match status" value="1"/>
</dbReference>
<dbReference type="Proteomes" id="UP000885771">
    <property type="component" value="Unassembled WGS sequence"/>
</dbReference>
<dbReference type="InterPro" id="IPR024079">
    <property type="entry name" value="MetalloPept_cat_dom_sf"/>
</dbReference>
<dbReference type="Gene3D" id="3.40.390.10">
    <property type="entry name" value="Collagenase (Catalytic Domain)"/>
    <property type="match status" value="1"/>
</dbReference>
<dbReference type="InterPro" id="IPR019026">
    <property type="entry name" value="Peptidase_M64_IgA"/>
</dbReference>
<accession>A0A7V5RNU7</accession>